<evidence type="ECO:0000313" key="1">
    <source>
        <dbReference type="EMBL" id="KAJ8883493.1"/>
    </source>
</evidence>
<keyword evidence="2" id="KW-1185">Reference proteome</keyword>
<dbReference type="Proteomes" id="UP001159363">
    <property type="component" value="Chromosome 4"/>
</dbReference>
<comment type="caution">
    <text evidence="1">The sequence shown here is derived from an EMBL/GenBank/DDBJ whole genome shotgun (WGS) entry which is preliminary data.</text>
</comment>
<sequence>MLDSSSCGIHTLHNAFKTAIILATSWNLFCPIRWLDNIAVRALEMPHLHNFLIALEKEMKKPTSACFITLEKHIKDPLIGPKHAFFKSIASDVPVTSFLYSAPLFKQFRNGLLSQLLLASIDVQNTEKIFSTLIIDLLDILSKNHLDGTSNDKAVREYKRVCVDKAEKLVTFKHNEDCLYSFWMQLLGSDDKYSIRLVFQLILILSRGNTNLERGISINPE</sequence>
<proteinExistence type="predicted"/>
<reference evidence="1 2" key="1">
    <citation type="submission" date="2023-02" db="EMBL/GenBank/DDBJ databases">
        <title>LHISI_Scaffold_Assembly.</title>
        <authorList>
            <person name="Stuart O.P."/>
            <person name="Cleave R."/>
            <person name="Magrath M.J.L."/>
            <person name="Mikheyev A.S."/>
        </authorList>
    </citation>
    <scope>NUCLEOTIDE SEQUENCE [LARGE SCALE GENOMIC DNA]</scope>
    <source>
        <strain evidence="1">Daus_M_001</strain>
        <tissue evidence="1">Leg muscle</tissue>
    </source>
</reference>
<protein>
    <submittedName>
        <fullName evidence="1">Uncharacterized protein</fullName>
    </submittedName>
</protein>
<gene>
    <name evidence="1" type="ORF">PR048_015337</name>
</gene>
<name>A0ABQ9HHP2_9NEOP</name>
<dbReference type="EMBL" id="JARBHB010000005">
    <property type="protein sequence ID" value="KAJ8883493.1"/>
    <property type="molecule type" value="Genomic_DNA"/>
</dbReference>
<organism evidence="1 2">
    <name type="scientific">Dryococelus australis</name>
    <dbReference type="NCBI Taxonomy" id="614101"/>
    <lineage>
        <taxon>Eukaryota</taxon>
        <taxon>Metazoa</taxon>
        <taxon>Ecdysozoa</taxon>
        <taxon>Arthropoda</taxon>
        <taxon>Hexapoda</taxon>
        <taxon>Insecta</taxon>
        <taxon>Pterygota</taxon>
        <taxon>Neoptera</taxon>
        <taxon>Polyneoptera</taxon>
        <taxon>Phasmatodea</taxon>
        <taxon>Verophasmatodea</taxon>
        <taxon>Anareolatae</taxon>
        <taxon>Phasmatidae</taxon>
        <taxon>Eurycanthinae</taxon>
        <taxon>Dryococelus</taxon>
    </lineage>
</organism>
<evidence type="ECO:0000313" key="2">
    <source>
        <dbReference type="Proteomes" id="UP001159363"/>
    </source>
</evidence>
<accession>A0ABQ9HHP2</accession>